<evidence type="ECO:0000256" key="5">
    <source>
        <dbReference type="RuleBase" id="RU362028"/>
    </source>
</evidence>
<comment type="catalytic activity">
    <reaction evidence="2">
        <text>uridine(32) in tRNA = pseudouridine(32) in tRNA</text>
        <dbReference type="Rhea" id="RHEA:42544"/>
        <dbReference type="Rhea" id="RHEA-COMP:10107"/>
        <dbReference type="Rhea" id="RHEA-COMP:10108"/>
        <dbReference type="ChEBI" id="CHEBI:65314"/>
        <dbReference type="ChEBI" id="CHEBI:65315"/>
        <dbReference type="EC" id="5.4.99.28"/>
    </reaction>
</comment>
<reference evidence="8 9" key="1">
    <citation type="submission" date="2015-10" db="EMBL/GenBank/DDBJ databases">
        <title>Draft genomes sequences of Candida glabrata isolates 1A, 1B, 2A, 2B, 3A and 3B.</title>
        <authorList>
            <person name="Haavelsrud O.E."/>
            <person name="Gaustad P."/>
        </authorList>
    </citation>
    <scope>NUCLEOTIDE SEQUENCE [LARGE SCALE GENOMIC DNA]</scope>
    <source>
        <strain evidence="8">910700640</strain>
    </source>
</reference>
<evidence type="ECO:0000313" key="8">
    <source>
        <dbReference type="EMBL" id="KTA96481.1"/>
    </source>
</evidence>
<evidence type="ECO:0000256" key="2">
    <source>
        <dbReference type="ARBA" id="ARBA00036184"/>
    </source>
</evidence>
<proteinExistence type="inferred from homology"/>
<dbReference type="EC" id="5.4.99.-" evidence="5"/>
<dbReference type="PROSITE" id="PS50889">
    <property type="entry name" value="S4"/>
    <property type="match status" value="1"/>
</dbReference>
<dbReference type="AlphaFoldDB" id="A0A0W0CA96"/>
<sequence>MIRAVLNFFRAGKPKLDGVTASTATKRSFTEIQDKDKSTFDAQLEQEIKRAKRVQEEKIKRRERNKKSNAKSEIIRDGAGFKSRASSTNKKTKNRQSDPPYTIEVDGPLRKIVPYYFTYNTYCKLRWRDRNLLDVFTNEFRDRPAEYYKKTIERGAVLLNDKPATLESIIKNGDLITHKVHRHEPPVTSRPIEIVFEDNDILVINKPSGIPVHPTGRYRFNTITKALEKERGYVVHPCNRLDRMTSGLMFLAKTSKGADKIGDQLKAREVEKEYLAKVVGEFPEGTTVVDKPLKLLEPRLTLNVVCEETDPDAKHARTIFERVSVSKDKQTSIVKCKPLTGRSHQIRVHLQHLGHPIANDPIYSSPEVWGDGKDYDEVIKRLDNVGKSYPAGTWQLPSSRSNGTMLTGELCPECETELYSDPGPNDIELYLHAFRYSTKQDTEQQWSYETKLPHWAN</sequence>
<dbReference type="CDD" id="cd02557">
    <property type="entry name" value="PseudoU_synth_ScRIB2"/>
    <property type="match status" value="1"/>
</dbReference>
<dbReference type="GO" id="GO:0003723">
    <property type="term" value="F:RNA binding"/>
    <property type="evidence" value="ECO:0007669"/>
    <property type="project" value="UniProtKB-KW"/>
</dbReference>
<dbReference type="GO" id="GO:0160151">
    <property type="term" value="F:tRNA pseudouridine(32) synthase activity"/>
    <property type="evidence" value="ECO:0007669"/>
    <property type="project" value="UniProtKB-EC"/>
</dbReference>
<comment type="catalytic activity">
    <reaction evidence="5">
        <text>a uridine in RNA = a pseudouridine in RNA</text>
        <dbReference type="Rhea" id="RHEA:48348"/>
        <dbReference type="Rhea" id="RHEA-COMP:12068"/>
        <dbReference type="Rhea" id="RHEA-COMP:12069"/>
        <dbReference type="ChEBI" id="CHEBI:65314"/>
        <dbReference type="ChEBI" id="CHEBI:65315"/>
    </reaction>
</comment>
<keyword evidence="1 5" id="KW-0413">Isomerase</keyword>
<dbReference type="Gene3D" id="3.30.2350.10">
    <property type="entry name" value="Pseudouridine synthase"/>
    <property type="match status" value="1"/>
</dbReference>
<feature type="active site" evidence="3">
    <location>
        <position position="242"/>
    </location>
</feature>
<dbReference type="InterPro" id="IPR006145">
    <property type="entry name" value="PsdUridine_synth_RsuA/RluA"/>
</dbReference>
<name>A0A0W0CA96_CANGB</name>
<evidence type="ECO:0000256" key="3">
    <source>
        <dbReference type="PIRSR" id="PIRSR606225-1"/>
    </source>
</evidence>
<evidence type="ECO:0000256" key="6">
    <source>
        <dbReference type="SAM" id="MobiDB-lite"/>
    </source>
</evidence>
<feature type="region of interest" description="Disordered" evidence="6">
    <location>
        <begin position="55"/>
        <end position="103"/>
    </location>
</feature>
<comment type="caution">
    <text evidence="8">The sequence shown here is derived from an EMBL/GenBank/DDBJ whole genome shotgun (WGS) entry which is preliminary data.</text>
</comment>
<comment type="similarity">
    <text evidence="5">Belongs to the pseudouridine synthase RluA family.</text>
</comment>
<dbReference type="NCBIfam" id="TIGR00005">
    <property type="entry name" value="rluA_subfam"/>
    <property type="match status" value="1"/>
</dbReference>
<gene>
    <name evidence="8" type="ORF">AO440_003314</name>
</gene>
<comment type="function">
    <text evidence="5">Responsible for synthesis of pseudouridine from uracil.</text>
</comment>
<dbReference type="Proteomes" id="UP000054886">
    <property type="component" value="Unassembled WGS sequence"/>
</dbReference>
<evidence type="ECO:0000259" key="7">
    <source>
        <dbReference type="Pfam" id="PF00849"/>
    </source>
</evidence>
<protein>
    <recommendedName>
        <fullName evidence="5">Pseudouridine synthase</fullName>
        <ecNumber evidence="5">5.4.99.-</ecNumber>
    </recommendedName>
</protein>
<dbReference type="Pfam" id="PF00849">
    <property type="entry name" value="PseudoU_synth_2"/>
    <property type="match status" value="1"/>
</dbReference>
<dbReference type="InterPro" id="IPR020103">
    <property type="entry name" value="PsdUridine_synth_cat_dom_sf"/>
</dbReference>
<dbReference type="VEuPathDB" id="FungiDB:GWK60_K01331"/>
<dbReference type="VEuPathDB" id="FungiDB:GVI51_K01331"/>
<evidence type="ECO:0000256" key="1">
    <source>
        <dbReference type="ARBA" id="ARBA00023235"/>
    </source>
</evidence>
<dbReference type="GO" id="GO:0031119">
    <property type="term" value="P:tRNA pseudouridine synthesis"/>
    <property type="evidence" value="ECO:0007669"/>
    <property type="project" value="UniProtKB-ARBA"/>
</dbReference>
<dbReference type="InterPro" id="IPR006225">
    <property type="entry name" value="PsdUridine_synth_RluC/D"/>
</dbReference>
<accession>A0A0W0CA96</accession>
<dbReference type="VEuPathDB" id="FungiDB:CAGL0K01485g"/>
<dbReference type="PANTHER" id="PTHR21600:SF40">
    <property type="entry name" value="PSEUDOURIDYLATE SYNTHASE RPUSD2"/>
    <property type="match status" value="1"/>
</dbReference>
<dbReference type="InterPro" id="IPR006224">
    <property type="entry name" value="PsdUridine_synth_RluA-like_CS"/>
</dbReference>
<dbReference type="FunFam" id="3.30.2350.10:FF:000017">
    <property type="entry name" value="Pseudouridine synthase"/>
    <property type="match status" value="1"/>
</dbReference>
<dbReference type="GO" id="GO:0000455">
    <property type="term" value="P:enzyme-directed rRNA pseudouridine synthesis"/>
    <property type="evidence" value="ECO:0007669"/>
    <property type="project" value="TreeGrafter"/>
</dbReference>
<evidence type="ECO:0000256" key="4">
    <source>
        <dbReference type="PROSITE-ProRule" id="PRU00182"/>
    </source>
</evidence>
<dbReference type="EMBL" id="LLZZ01000172">
    <property type="protein sequence ID" value="KTA96481.1"/>
    <property type="molecule type" value="Genomic_DNA"/>
</dbReference>
<keyword evidence="4" id="KW-0694">RNA-binding</keyword>
<organism evidence="8 9">
    <name type="scientific">Candida glabrata</name>
    <name type="common">Yeast</name>
    <name type="synonym">Torulopsis glabrata</name>
    <dbReference type="NCBI Taxonomy" id="5478"/>
    <lineage>
        <taxon>Eukaryota</taxon>
        <taxon>Fungi</taxon>
        <taxon>Dikarya</taxon>
        <taxon>Ascomycota</taxon>
        <taxon>Saccharomycotina</taxon>
        <taxon>Saccharomycetes</taxon>
        <taxon>Saccharomycetales</taxon>
        <taxon>Saccharomycetaceae</taxon>
        <taxon>Nakaseomyces</taxon>
    </lineage>
</organism>
<dbReference type="VEuPathDB" id="FungiDB:B1J91_K01485g"/>
<evidence type="ECO:0000313" key="9">
    <source>
        <dbReference type="Proteomes" id="UP000054886"/>
    </source>
</evidence>
<dbReference type="InterPro" id="IPR050188">
    <property type="entry name" value="RluA_PseudoU_synthase"/>
</dbReference>
<dbReference type="SUPFAM" id="SSF55120">
    <property type="entry name" value="Pseudouridine synthase"/>
    <property type="match status" value="1"/>
</dbReference>
<feature type="domain" description="Pseudouridine synthase RsuA/RluA-like" evidence="7">
    <location>
        <begin position="200"/>
        <end position="352"/>
    </location>
</feature>
<dbReference type="PANTHER" id="PTHR21600">
    <property type="entry name" value="MITOCHONDRIAL RNA PSEUDOURIDINE SYNTHASE"/>
    <property type="match status" value="1"/>
</dbReference>
<dbReference type="PROSITE" id="PS01129">
    <property type="entry name" value="PSI_RLU"/>
    <property type="match status" value="1"/>
</dbReference>